<evidence type="ECO:0000313" key="3">
    <source>
        <dbReference type="Proteomes" id="UP000199727"/>
    </source>
</evidence>
<dbReference type="Proteomes" id="UP000199727">
    <property type="component" value="Unassembled WGS sequence"/>
</dbReference>
<organism evidence="2 3">
    <name type="scientific">Cryptococcus neoformans Tu259-1</name>
    <dbReference type="NCBI Taxonomy" id="1230072"/>
    <lineage>
        <taxon>Eukaryota</taxon>
        <taxon>Fungi</taxon>
        <taxon>Dikarya</taxon>
        <taxon>Basidiomycota</taxon>
        <taxon>Agaricomycotina</taxon>
        <taxon>Tremellomycetes</taxon>
        <taxon>Tremellales</taxon>
        <taxon>Cryptococcaceae</taxon>
        <taxon>Cryptococcus</taxon>
        <taxon>Cryptococcus neoformans species complex</taxon>
    </lineage>
</organism>
<feature type="compositionally biased region" description="Polar residues" evidence="1">
    <location>
        <begin position="25"/>
        <end position="46"/>
    </location>
</feature>
<evidence type="ECO:0000256" key="1">
    <source>
        <dbReference type="SAM" id="MobiDB-lite"/>
    </source>
</evidence>
<reference evidence="2 3" key="1">
    <citation type="submission" date="2017-06" db="EMBL/GenBank/DDBJ databases">
        <title>Global population genomics of the pathogenic fungus Cryptococcus neoformans var. grubii.</title>
        <authorList>
            <person name="Cuomo C."/>
            <person name="Litvintseva A."/>
            <person name="Chen Y."/>
            <person name="Young S."/>
            <person name="Zeng Q."/>
            <person name="Chapman S."/>
            <person name="Gujja S."/>
            <person name="Saif S."/>
            <person name="Birren B."/>
        </authorList>
    </citation>
    <scope>NUCLEOTIDE SEQUENCE [LARGE SCALE GENOMIC DNA]</scope>
    <source>
        <strain evidence="2 3">Tu259-1</strain>
    </source>
</reference>
<comment type="caution">
    <text evidence="2">The sequence shown here is derived from an EMBL/GenBank/DDBJ whole genome shotgun (WGS) entry which is preliminary data.</text>
</comment>
<proteinExistence type="predicted"/>
<sequence length="161" mass="17986">MLIPEGCHRCRTLRTRCSLALPITSTSAPEGYTNRDQSTTSVSPEQDQGHGSGLEEKGILRRLDERTKRIEGLLHRETGARQPPVIRKDEGLRVERLQPIIMGSVGAAVHLASGHRPASDKAQRSGLVSSLNQRRSPYSIYYDQLVRARARTFTMRGKRRG</sequence>
<name>A0A854QM89_CRYNE</name>
<protein>
    <submittedName>
        <fullName evidence="2">Uncharacterized protein</fullName>
    </submittedName>
</protein>
<feature type="region of interest" description="Disordered" evidence="1">
    <location>
        <begin position="25"/>
        <end position="61"/>
    </location>
</feature>
<gene>
    <name evidence="2" type="ORF">C361_00873</name>
</gene>
<dbReference type="EMBL" id="AMKT01000010">
    <property type="protein sequence ID" value="OXG29215.1"/>
    <property type="molecule type" value="Genomic_DNA"/>
</dbReference>
<dbReference type="AlphaFoldDB" id="A0A854QM89"/>
<evidence type="ECO:0000313" key="2">
    <source>
        <dbReference type="EMBL" id="OXG29215.1"/>
    </source>
</evidence>
<accession>A0A854QM89</accession>